<dbReference type="EMBL" id="UOGK01000070">
    <property type="protein sequence ID" value="VAX36572.1"/>
    <property type="molecule type" value="Genomic_DNA"/>
</dbReference>
<name>A0A3B1D793_9ZZZZ</name>
<proteinExistence type="predicted"/>
<gene>
    <name evidence="1" type="ORF">MNBD_PLANCTO03-1384</name>
</gene>
<sequence length="104" mass="11265">MHFNGLKHDLAIVVVGDVHGVGCQGGVWSEYEGDGFDIGDRYAGLDVGQRGVVRVGIVCGDMDELVKWEFCSGCGEENAVCGRVVGPTTQSKQRDPENKYCQEQ</sequence>
<evidence type="ECO:0000313" key="1">
    <source>
        <dbReference type="EMBL" id="VAX36572.1"/>
    </source>
</evidence>
<protein>
    <submittedName>
        <fullName evidence="1">Uncharacterized protein</fullName>
    </submittedName>
</protein>
<dbReference type="AlphaFoldDB" id="A0A3B1D793"/>
<organism evidence="1">
    <name type="scientific">hydrothermal vent metagenome</name>
    <dbReference type="NCBI Taxonomy" id="652676"/>
    <lineage>
        <taxon>unclassified sequences</taxon>
        <taxon>metagenomes</taxon>
        <taxon>ecological metagenomes</taxon>
    </lineage>
</organism>
<reference evidence="1" key="1">
    <citation type="submission" date="2018-06" db="EMBL/GenBank/DDBJ databases">
        <authorList>
            <person name="Zhirakovskaya E."/>
        </authorList>
    </citation>
    <scope>NUCLEOTIDE SEQUENCE</scope>
</reference>
<accession>A0A3B1D793</accession>